<keyword evidence="12" id="KW-1185">Reference proteome</keyword>
<name>I2B538_SHIBC</name>
<dbReference type="InterPro" id="IPR002037">
    <property type="entry name" value="Glyco_hydro_8"/>
</dbReference>
<evidence type="ECO:0000313" key="12">
    <source>
        <dbReference type="Proteomes" id="UP000001955"/>
    </source>
</evidence>
<dbReference type="GO" id="GO:0008810">
    <property type="term" value="F:cellulase activity"/>
    <property type="evidence" value="ECO:0007669"/>
    <property type="project" value="UniProtKB-EC"/>
</dbReference>
<dbReference type="Pfam" id="PF01270">
    <property type="entry name" value="Glyco_hydro_8"/>
    <property type="match status" value="1"/>
</dbReference>
<dbReference type="EC" id="3.2.1.-" evidence="9"/>
<evidence type="ECO:0000256" key="9">
    <source>
        <dbReference type="RuleBase" id="RU361167"/>
    </source>
</evidence>
<dbReference type="PROSITE" id="PS00812">
    <property type="entry name" value="GLYCOSYL_HYDROL_F8"/>
    <property type="match status" value="1"/>
</dbReference>
<protein>
    <recommendedName>
        <fullName evidence="9">Glucanase</fullName>
        <ecNumber evidence="9">3.2.1.-</ecNumber>
    </recommendedName>
</protein>
<dbReference type="STRING" id="630626.EBL_c05160"/>
<dbReference type="eggNOG" id="COG3405">
    <property type="taxonomic scope" value="Bacteria"/>
</dbReference>
<dbReference type="HOGENOM" id="CLU_037297_1_0_6"/>
<keyword evidence="7 9" id="KW-0119">Carbohydrate metabolism</keyword>
<keyword evidence="4 9" id="KW-0378">Hydrolase</keyword>
<dbReference type="InterPro" id="IPR019834">
    <property type="entry name" value="Glyco_hydro_8_CS"/>
</dbReference>
<evidence type="ECO:0000256" key="4">
    <source>
        <dbReference type="ARBA" id="ARBA00022801"/>
    </source>
</evidence>
<dbReference type="RefSeq" id="WP_014715781.1">
    <property type="nucleotide sequence ID" value="NC_017910.1"/>
</dbReference>
<dbReference type="GO" id="GO:0030245">
    <property type="term" value="P:cellulose catabolic process"/>
    <property type="evidence" value="ECO:0007669"/>
    <property type="project" value="UniProtKB-KW"/>
</dbReference>
<dbReference type="InterPro" id="IPR008928">
    <property type="entry name" value="6-hairpin_glycosidase_sf"/>
</dbReference>
<feature type="active site" description="Nucleophile" evidence="8">
    <location>
        <position position="111"/>
    </location>
</feature>
<dbReference type="SUPFAM" id="SSF48208">
    <property type="entry name" value="Six-hairpin glycosidases"/>
    <property type="match status" value="1"/>
</dbReference>
<feature type="chain" id="PRO_5003655667" description="Glucanase" evidence="10">
    <location>
        <begin position="24"/>
        <end position="336"/>
    </location>
</feature>
<dbReference type="AlphaFoldDB" id="I2B538"/>
<dbReference type="PRINTS" id="PR00735">
    <property type="entry name" value="GLHYDRLASE8"/>
</dbReference>
<dbReference type="OrthoDB" id="9766708at2"/>
<dbReference type="Gene3D" id="1.50.10.10">
    <property type="match status" value="1"/>
</dbReference>
<evidence type="ECO:0000256" key="7">
    <source>
        <dbReference type="ARBA" id="ARBA00023326"/>
    </source>
</evidence>
<evidence type="ECO:0000256" key="3">
    <source>
        <dbReference type="ARBA" id="ARBA00022729"/>
    </source>
</evidence>
<keyword evidence="3 10" id="KW-0732">Signal</keyword>
<organism evidence="11 12">
    <name type="scientific">Shimwellia blattae (strain ATCC 29907 / DSM 4481 / JCM 1650 / NBRC 105725 / CDC 9005-74)</name>
    <name type="common">Escherichia blattae</name>
    <dbReference type="NCBI Taxonomy" id="630626"/>
    <lineage>
        <taxon>Bacteria</taxon>
        <taxon>Pseudomonadati</taxon>
        <taxon>Pseudomonadota</taxon>
        <taxon>Gammaproteobacteria</taxon>
        <taxon>Enterobacterales</taxon>
        <taxon>Enterobacteriaceae</taxon>
        <taxon>Shimwellia</taxon>
    </lineage>
</organism>
<evidence type="ECO:0000256" key="2">
    <source>
        <dbReference type="ARBA" id="ARBA00009209"/>
    </source>
</evidence>
<reference evidence="11 12" key="1">
    <citation type="journal article" date="2012" name="J. Bacteriol.">
        <title>Complete genome sequence of the B12-producing Shimwellia blattae strain DSM 4481, isolated from a cockroach.</title>
        <authorList>
            <person name="Brzuszkiewicz E."/>
            <person name="Waschkowitz T."/>
            <person name="Wiezer A."/>
            <person name="Daniel R."/>
        </authorList>
    </citation>
    <scope>NUCLEOTIDE SEQUENCE [LARGE SCALE GENOMIC DNA]</scope>
    <source>
        <strain evidence="12">ATCC 29907 / DSM 4481 / JCM 1650 / NBRC 105725 / CDC 9005-74</strain>
    </source>
</reference>
<proteinExistence type="inferred from homology"/>
<evidence type="ECO:0000256" key="5">
    <source>
        <dbReference type="ARBA" id="ARBA00023001"/>
    </source>
</evidence>
<evidence type="ECO:0000256" key="8">
    <source>
        <dbReference type="PROSITE-ProRule" id="PRU10058"/>
    </source>
</evidence>
<comment type="catalytic activity">
    <reaction evidence="1">
        <text>Endohydrolysis of (1-&gt;4)-beta-D-glucosidic linkages in cellulose, lichenin and cereal beta-D-glucans.</text>
        <dbReference type="EC" id="3.2.1.4"/>
    </reaction>
</comment>
<dbReference type="PATRIC" id="fig|630626.3.peg.509"/>
<gene>
    <name evidence="11" type="primary">bcsC</name>
    <name evidence="11" type="ordered locus">EBL_c05160</name>
</gene>
<evidence type="ECO:0000256" key="1">
    <source>
        <dbReference type="ARBA" id="ARBA00000966"/>
    </source>
</evidence>
<sequence>MLSRALLLLTLLMTALFSPVSWGETVDWPHFKVRFLMPDGRIVDSGNHNISHTEGQGFGMLFALQANDKPAFDAIWNWTRDNLRNPQNGLFYWKFNPVASDPVADKNNATDGDTLIAWALMQAADKWREPGYQQASDAIQAALIKSMVINYAGYTVMLPGEKGFRQQNGIVLNPSYFVLPAWQDFARHTHLAVWEKLIADSQRLLAKMQFGTPHLPSDWVYLSEEGNLSPAKAWPARSSYDAIRVPLYLWWADPANSNLIVWHHWWSQSAREKTPAWVDVSNNQHSPYMISGGLLAVRDLVMEDASLAGDTAIVEGDDYYSASLKLLVAIARNAHH</sequence>
<evidence type="ECO:0000256" key="10">
    <source>
        <dbReference type="SAM" id="SignalP"/>
    </source>
</evidence>
<accession>I2B538</accession>
<dbReference type="KEGG" id="ebt:EBL_c05160"/>
<dbReference type="Proteomes" id="UP000001955">
    <property type="component" value="Chromosome"/>
</dbReference>
<feature type="signal peptide" evidence="10">
    <location>
        <begin position="1"/>
        <end position="23"/>
    </location>
</feature>
<evidence type="ECO:0000256" key="6">
    <source>
        <dbReference type="ARBA" id="ARBA00023295"/>
    </source>
</evidence>
<keyword evidence="7 9" id="KW-0624">Polysaccharide degradation</keyword>
<dbReference type="InterPro" id="IPR012341">
    <property type="entry name" value="6hp_glycosidase-like_sf"/>
</dbReference>
<keyword evidence="5" id="KW-0136">Cellulose degradation</keyword>
<evidence type="ECO:0000313" key="11">
    <source>
        <dbReference type="EMBL" id="AFJ45642.1"/>
    </source>
</evidence>
<dbReference type="EMBL" id="CP001560">
    <property type="protein sequence ID" value="AFJ45642.1"/>
    <property type="molecule type" value="Genomic_DNA"/>
</dbReference>
<keyword evidence="6 9" id="KW-0326">Glycosidase</keyword>
<comment type="similarity">
    <text evidence="2 9">Belongs to the glycosyl hydrolase 8 (cellulase D) family.</text>
</comment>